<proteinExistence type="predicted"/>
<keyword evidence="3" id="KW-1185">Reference proteome</keyword>
<accession>A0A9E7EUH2</accession>
<protein>
    <submittedName>
        <fullName evidence="2">Uncharacterized protein</fullName>
    </submittedName>
</protein>
<sequence>MTYTAESNLDDEEVESAAAAVREEAGIADGGRGEKVCDDELDDKAVIDKKKKKVKQLILLPIRLFEKLLNENKERRNRRKSLMRPPIPFPYAYDDPAVASGCFFRSPPPIPDDLPFGPNPNRTTKPSRAYYHGFMKSMLEKNDFYSRESIVVHRDIRPPKWRPEDTPSDGKGQYTSTVLVKKQQRKFSSALEKTLHLKFLRFMKYILEYCAFIKPSEQGSFLLPRKDTAASGSASDSLQIFKDSERCHIWFCTDLSTRGEFRLTAPTYHKPPTPVHKANSQPFGLFVQSPNDCDAALSIAVSVAITAVVLRAVLSRAASTIFQLGSESMVKEQRCEAAFDLFHLLGSDLEGPGEDVVGHRRGSCEERNGDGLGARKLAVEGGDDGGRSGTVVLLEVNEPPGKYEHLALGNGLGYQLVGSGDEADVEGAVEDEDDLGGTRVGVGRVQPAGGVVNPG</sequence>
<organism evidence="2 3">
    <name type="scientific">Musa troglodytarum</name>
    <name type="common">fe'i banana</name>
    <dbReference type="NCBI Taxonomy" id="320322"/>
    <lineage>
        <taxon>Eukaryota</taxon>
        <taxon>Viridiplantae</taxon>
        <taxon>Streptophyta</taxon>
        <taxon>Embryophyta</taxon>
        <taxon>Tracheophyta</taxon>
        <taxon>Spermatophyta</taxon>
        <taxon>Magnoliopsida</taxon>
        <taxon>Liliopsida</taxon>
        <taxon>Zingiberales</taxon>
        <taxon>Musaceae</taxon>
        <taxon>Musa</taxon>
    </lineage>
</organism>
<feature type="region of interest" description="Disordered" evidence="1">
    <location>
        <begin position="432"/>
        <end position="455"/>
    </location>
</feature>
<reference evidence="2" key="1">
    <citation type="submission" date="2022-05" db="EMBL/GenBank/DDBJ databases">
        <title>The Musa troglodytarum L. genome provides insights into the mechanism of non-climacteric behaviour and enrichment of carotenoids.</title>
        <authorList>
            <person name="Wang J."/>
        </authorList>
    </citation>
    <scope>NUCLEOTIDE SEQUENCE</scope>
    <source>
        <tissue evidence="2">Leaf</tissue>
    </source>
</reference>
<dbReference type="OrthoDB" id="779049at2759"/>
<dbReference type="EMBL" id="CP097503">
    <property type="protein sequence ID" value="URD84250.1"/>
    <property type="molecule type" value="Genomic_DNA"/>
</dbReference>
<evidence type="ECO:0000313" key="2">
    <source>
        <dbReference type="EMBL" id="URD84250.1"/>
    </source>
</evidence>
<gene>
    <name evidence="2" type="ORF">MUK42_37700</name>
</gene>
<dbReference type="AlphaFoldDB" id="A0A9E7EUH2"/>
<dbReference type="Proteomes" id="UP001055439">
    <property type="component" value="Chromosome 10"/>
</dbReference>
<evidence type="ECO:0000313" key="3">
    <source>
        <dbReference type="Proteomes" id="UP001055439"/>
    </source>
</evidence>
<name>A0A9E7EUH2_9LILI</name>
<evidence type="ECO:0000256" key="1">
    <source>
        <dbReference type="SAM" id="MobiDB-lite"/>
    </source>
</evidence>